<accession>K9ZF47</accession>
<name>K9ZF47_ANACC</name>
<keyword evidence="2" id="KW-1185">Reference proteome</keyword>
<dbReference type="Proteomes" id="UP000010474">
    <property type="component" value="Chromosome"/>
</dbReference>
<dbReference type="KEGG" id="acy:Anacy_1880"/>
<dbReference type="EMBL" id="CP003659">
    <property type="protein sequence ID" value="AFZ57369.1"/>
    <property type="molecule type" value="Genomic_DNA"/>
</dbReference>
<dbReference type="STRING" id="272123.Anacy_1880"/>
<dbReference type="SUPFAM" id="SSF55144">
    <property type="entry name" value="LigT-like"/>
    <property type="match status" value="1"/>
</dbReference>
<dbReference type="Gene3D" id="3.90.1140.10">
    <property type="entry name" value="Cyclic phosphodiesterase"/>
    <property type="match status" value="1"/>
</dbReference>
<reference evidence="2" key="1">
    <citation type="journal article" date="2013" name="Proc. Natl. Acad. Sci. U.S.A.">
        <title>Improving the coverage of the cyanobacterial phylum using diversity-driven genome sequencing.</title>
        <authorList>
            <person name="Shih P.M."/>
            <person name="Wu D."/>
            <person name="Latifi A."/>
            <person name="Axen S.D."/>
            <person name="Fewer D.P."/>
            <person name="Talla E."/>
            <person name="Calteau A."/>
            <person name="Cai F."/>
            <person name="Tandeau de Marsac N."/>
            <person name="Rippka R."/>
            <person name="Herdman M."/>
            <person name="Sivonen K."/>
            <person name="Coursin T."/>
            <person name="Laurent T."/>
            <person name="Goodwin L."/>
            <person name="Nolan M."/>
            <person name="Davenport K.W."/>
            <person name="Han C.S."/>
            <person name="Rubin E.M."/>
            <person name="Eisen J.A."/>
            <person name="Woyke T."/>
            <person name="Gugger M."/>
            <person name="Kerfeld C.A."/>
        </authorList>
    </citation>
    <scope>NUCLEOTIDE SEQUENCE [LARGE SCALE GENOMIC DNA]</scope>
    <source>
        <strain evidence="2">ATCC 27899 / PCC 7122</strain>
    </source>
</reference>
<dbReference type="PATRIC" id="fig|272123.3.peg.2048"/>
<dbReference type="AlphaFoldDB" id="K9ZF47"/>
<dbReference type="eggNOG" id="COG5255">
    <property type="taxonomic scope" value="Bacteria"/>
</dbReference>
<proteinExistence type="predicted"/>
<protein>
    <recommendedName>
        <fullName evidence="3">DUF1868 domain-containing protein</fullName>
    </recommendedName>
</protein>
<organism evidence="1 2">
    <name type="scientific">Anabaena cylindrica (strain ATCC 27899 / PCC 7122)</name>
    <dbReference type="NCBI Taxonomy" id="272123"/>
    <lineage>
        <taxon>Bacteria</taxon>
        <taxon>Bacillati</taxon>
        <taxon>Cyanobacteriota</taxon>
        <taxon>Cyanophyceae</taxon>
        <taxon>Nostocales</taxon>
        <taxon>Nostocaceae</taxon>
        <taxon>Anabaena</taxon>
    </lineage>
</organism>
<evidence type="ECO:0008006" key="3">
    <source>
        <dbReference type="Google" id="ProtNLM"/>
    </source>
</evidence>
<dbReference type="HOGENOM" id="CLU_1118341_0_0_3"/>
<sequence length="248" mass="28696">MTLPEAYKSQVQHIQESSKFQLNSGIREPAPFPGYTLIAPPAAEDTENAAFYSQIESYQRSLLELPLNCDLIVPVPPASFHVTIADLIWDHAFIHATEKNPQFAEELNSCLGDLFQQYQESMTKANNPISWQLLGLILMPRAVGVCLIPKDERSYEEIIQLRRLIYQNRKLMGLGIEQHYNFTAHITLGYFGEIPTELDRTKLSTMLSELNQQWLLNFPEISINRVELRKFDNMTHYYRQPDWTSLDF</sequence>
<evidence type="ECO:0000313" key="1">
    <source>
        <dbReference type="EMBL" id="AFZ57369.1"/>
    </source>
</evidence>
<gene>
    <name evidence="1" type="ordered locus">Anacy_1880</name>
</gene>
<dbReference type="InterPro" id="IPR009097">
    <property type="entry name" value="Cyclic_Pdiesterase"/>
</dbReference>
<evidence type="ECO:0000313" key="2">
    <source>
        <dbReference type="Proteomes" id="UP000010474"/>
    </source>
</evidence>
<dbReference type="OrthoDB" id="457015at2"/>